<keyword evidence="2" id="KW-0677">Repeat</keyword>
<protein>
    <submittedName>
        <fullName evidence="4">Sulfurtransferase</fullName>
    </submittedName>
</protein>
<dbReference type="RefSeq" id="WP_123094837.1">
    <property type="nucleotide sequence ID" value="NZ_RIZG01000002.1"/>
</dbReference>
<dbReference type="CDD" id="cd01449">
    <property type="entry name" value="TST_Repeat_2"/>
    <property type="match status" value="1"/>
</dbReference>
<dbReference type="SUPFAM" id="SSF52821">
    <property type="entry name" value="Rhodanese/Cell cycle control phosphatase"/>
    <property type="match status" value="2"/>
</dbReference>
<evidence type="ECO:0000313" key="4">
    <source>
        <dbReference type="EMBL" id="RNF52289.1"/>
    </source>
</evidence>
<dbReference type="OrthoDB" id="9781034at2"/>
<dbReference type="SMART" id="SM00450">
    <property type="entry name" value="RHOD"/>
    <property type="match status" value="2"/>
</dbReference>
<dbReference type="PROSITE" id="PS00380">
    <property type="entry name" value="RHODANESE_1"/>
    <property type="match status" value="1"/>
</dbReference>
<dbReference type="InterPro" id="IPR001307">
    <property type="entry name" value="Thiosulphate_STrfase_CS"/>
</dbReference>
<dbReference type="PANTHER" id="PTHR11364">
    <property type="entry name" value="THIOSULFATE SULFERTANSFERASE"/>
    <property type="match status" value="1"/>
</dbReference>
<keyword evidence="5" id="KW-1185">Reference proteome</keyword>
<dbReference type="Proteomes" id="UP000280507">
    <property type="component" value="Unassembled WGS sequence"/>
</dbReference>
<evidence type="ECO:0000259" key="3">
    <source>
        <dbReference type="PROSITE" id="PS50206"/>
    </source>
</evidence>
<dbReference type="InterPro" id="IPR036873">
    <property type="entry name" value="Rhodanese-like_dom_sf"/>
</dbReference>
<sequence length="279" mass="30996">MRLKTLITAHELASVLGQSNVIVLDCRFYLTDHAKAKLEYDKAHIPGAIFVDVHHQLASPETGLTGRHPLPNNDVFSKQLQVWGINPETQVVVYDDMGGAIAARAWWMLLQQGIHVRVLNGGFPVWLKGGNPISSVEEQTTPTLYEYKVVFPWAVAEQAIVENFETNQFQLVDARASDRFNGENEIIDPVAGHIPGAINRPFTDNLDSEGGFKPAEQLHVEWQDWLSNSSDGYVHYCGSGVTACHNVLALNYAGIEAKLVYIGSWSQWSKRMLRAASLS</sequence>
<evidence type="ECO:0000256" key="2">
    <source>
        <dbReference type="ARBA" id="ARBA00022737"/>
    </source>
</evidence>
<evidence type="ECO:0000313" key="5">
    <source>
        <dbReference type="Proteomes" id="UP000280507"/>
    </source>
</evidence>
<keyword evidence="1 4" id="KW-0808">Transferase</keyword>
<evidence type="ECO:0000256" key="1">
    <source>
        <dbReference type="ARBA" id="ARBA00022679"/>
    </source>
</evidence>
<accession>A0A3M8Q8B7</accession>
<proteinExistence type="predicted"/>
<gene>
    <name evidence="4" type="ORF">EBI00_05155</name>
</gene>
<reference evidence="4 5" key="1">
    <citation type="journal article" date="2012" name="Int. J. Syst. Evol. Microbiol.">
        <title>Marinomonas hwangdonensis sp. nov., isolated from seawater.</title>
        <authorList>
            <person name="Jung Y.T."/>
            <person name="Oh T.K."/>
            <person name="Yoon J.H."/>
        </authorList>
    </citation>
    <scope>NUCLEOTIDE SEQUENCE [LARGE SCALE GENOMIC DNA]</scope>
    <source>
        <strain evidence="4 5">HDW-15</strain>
    </source>
</reference>
<feature type="domain" description="Rhodanese" evidence="3">
    <location>
        <begin position="17"/>
        <end position="135"/>
    </location>
</feature>
<dbReference type="GO" id="GO:0004792">
    <property type="term" value="F:thiosulfate-cyanide sulfurtransferase activity"/>
    <property type="evidence" value="ECO:0007669"/>
    <property type="project" value="InterPro"/>
</dbReference>
<dbReference type="PANTHER" id="PTHR11364:SF27">
    <property type="entry name" value="SULFURTRANSFERASE"/>
    <property type="match status" value="1"/>
</dbReference>
<comment type="caution">
    <text evidence="4">The sequence shown here is derived from an EMBL/GenBank/DDBJ whole genome shotgun (WGS) entry which is preliminary data.</text>
</comment>
<dbReference type="CDD" id="cd01448">
    <property type="entry name" value="TST_Repeat_1"/>
    <property type="match status" value="1"/>
</dbReference>
<dbReference type="Pfam" id="PF00581">
    <property type="entry name" value="Rhodanese"/>
    <property type="match status" value="2"/>
</dbReference>
<dbReference type="AlphaFoldDB" id="A0A3M8Q8B7"/>
<dbReference type="Gene3D" id="3.40.250.10">
    <property type="entry name" value="Rhodanese-like domain"/>
    <property type="match status" value="2"/>
</dbReference>
<dbReference type="InterPro" id="IPR001763">
    <property type="entry name" value="Rhodanese-like_dom"/>
</dbReference>
<dbReference type="InterPro" id="IPR045078">
    <property type="entry name" value="TST/MPST-like"/>
</dbReference>
<feature type="domain" description="Rhodanese" evidence="3">
    <location>
        <begin position="165"/>
        <end position="277"/>
    </location>
</feature>
<name>A0A3M8Q8B7_9GAMM</name>
<organism evidence="4 5">
    <name type="scientific">Marinomonas hwangdonensis</name>
    <dbReference type="NCBI Taxonomy" id="1053647"/>
    <lineage>
        <taxon>Bacteria</taxon>
        <taxon>Pseudomonadati</taxon>
        <taxon>Pseudomonadota</taxon>
        <taxon>Gammaproteobacteria</taxon>
        <taxon>Oceanospirillales</taxon>
        <taxon>Oceanospirillaceae</taxon>
        <taxon>Marinomonas</taxon>
    </lineage>
</organism>
<dbReference type="EMBL" id="RIZG01000002">
    <property type="protein sequence ID" value="RNF52289.1"/>
    <property type="molecule type" value="Genomic_DNA"/>
</dbReference>
<dbReference type="PROSITE" id="PS50206">
    <property type="entry name" value="RHODANESE_3"/>
    <property type="match status" value="2"/>
</dbReference>